<evidence type="ECO:0000313" key="2">
    <source>
        <dbReference type="Proteomes" id="UP001642483"/>
    </source>
</evidence>
<comment type="caution">
    <text evidence="1">The sequence shown here is derived from an EMBL/GenBank/DDBJ whole genome shotgun (WGS) entry which is preliminary data.</text>
</comment>
<keyword evidence="2" id="KW-1185">Reference proteome</keyword>
<proteinExistence type="predicted"/>
<gene>
    <name evidence="1" type="ORF">CVLEPA_LOCUS578</name>
</gene>
<sequence>MLGEYTVKRRTLRRSLAFFYNMIDVTGLVQEKGTTEKASETSFKTAMYAFSGSSLYQPDGDEKPFPSSCSENGFKTAHCDTARRDNTRNYNEIRPGKAAWLAFSLFVTNTQ</sequence>
<dbReference type="EMBL" id="CAWYQH010000001">
    <property type="protein sequence ID" value="CAK8671522.1"/>
    <property type="molecule type" value="Genomic_DNA"/>
</dbReference>
<name>A0ABP0EZP5_CLALP</name>
<organism evidence="1 2">
    <name type="scientific">Clavelina lepadiformis</name>
    <name type="common">Light-bulb sea squirt</name>
    <name type="synonym">Ascidia lepadiformis</name>
    <dbReference type="NCBI Taxonomy" id="159417"/>
    <lineage>
        <taxon>Eukaryota</taxon>
        <taxon>Metazoa</taxon>
        <taxon>Chordata</taxon>
        <taxon>Tunicata</taxon>
        <taxon>Ascidiacea</taxon>
        <taxon>Aplousobranchia</taxon>
        <taxon>Clavelinidae</taxon>
        <taxon>Clavelina</taxon>
    </lineage>
</organism>
<evidence type="ECO:0000313" key="1">
    <source>
        <dbReference type="EMBL" id="CAK8671522.1"/>
    </source>
</evidence>
<protein>
    <submittedName>
        <fullName evidence="1">Uncharacterized protein</fullName>
    </submittedName>
</protein>
<accession>A0ABP0EZP5</accession>
<reference evidence="1 2" key="1">
    <citation type="submission" date="2024-02" db="EMBL/GenBank/DDBJ databases">
        <authorList>
            <person name="Daric V."/>
            <person name="Darras S."/>
        </authorList>
    </citation>
    <scope>NUCLEOTIDE SEQUENCE [LARGE SCALE GENOMIC DNA]</scope>
</reference>
<dbReference type="Proteomes" id="UP001642483">
    <property type="component" value="Unassembled WGS sequence"/>
</dbReference>